<protein>
    <submittedName>
        <fullName evidence="2">Uncharacterized protein</fullName>
    </submittedName>
</protein>
<accession>A0A0E0L9C3</accession>
<evidence type="ECO:0000313" key="2">
    <source>
        <dbReference type="EnsemblPlants" id="OPUNC06G07070.1"/>
    </source>
</evidence>
<dbReference type="InterPro" id="IPR027417">
    <property type="entry name" value="P-loop_NTPase"/>
</dbReference>
<name>A0A0E0L9C3_ORYPU</name>
<dbReference type="Proteomes" id="UP000026962">
    <property type="component" value="Chromosome 6"/>
</dbReference>
<evidence type="ECO:0000313" key="3">
    <source>
        <dbReference type="Proteomes" id="UP000026962"/>
    </source>
</evidence>
<dbReference type="HOGENOM" id="CLU_1374183_0_0_1"/>
<dbReference type="EnsemblPlants" id="OPUNC06G07070.1">
    <property type="protein sequence ID" value="OPUNC06G07070.1"/>
    <property type="gene ID" value="OPUNC06G07070"/>
</dbReference>
<sequence>MADPQGQMIDLPIQSNFTRGTFFDRIYNFLLGSPQRGCRYCCTNGGCWISYTRYIFGLSMADDEDEYRTREKDLENEYGSLENEYRTQEEECKTLEDEYRTLEDEYETLEDEYRILENEYVTLEDEYGILEDEYRTREEEPEDEYGSPENKYRPIDDGIWQTYELETGSNSKWIWRYAELSEIEYASAGSLYRLIQSVI</sequence>
<keyword evidence="3" id="KW-1185">Reference proteome</keyword>
<reference evidence="2" key="2">
    <citation type="submission" date="2018-05" db="EMBL/GenBank/DDBJ databases">
        <title>OpunRS2 (Oryza punctata Reference Sequence Version 2).</title>
        <authorList>
            <person name="Zhang J."/>
            <person name="Kudrna D."/>
            <person name="Lee S."/>
            <person name="Talag J."/>
            <person name="Welchert J."/>
            <person name="Wing R.A."/>
        </authorList>
    </citation>
    <scope>NUCLEOTIDE SEQUENCE [LARGE SCALE GENOMIC DNA]</scope>
</reference>
<proteinExistence type="predicted"/>
<reference evidence="2" key="1">
    <citation type="submission" date="2015-04" db="UniProtKB">
        <authorList>
            <consortium name="EnsemblPlants"/>
        </authorList>
    </citation>
    <scope>IDENTIFICATION</scope>
</reference>
<dbReference type="AlphaFoldDB" id="A0A0E0L9C3"/>
<feature type="region of interest" description="Disordered" evidence="1">
    <location>
        <begin position="134"/>
        <end position="153"/>
    </location>
</feature>
<dbReference type="Gene3D" id="3.40.50.300">
    <property type="entry name" value="P-loop containing nucleotide triphosphate hydrolases"/>
    <property type="match status" value="1"/>
</dbReference>
<dbReference type="Gramene" id="OPUNC06G07070.1">
    <property type="protein sequence ID" value="OPUNC06G07070.1"/>
    <property type="gene ID" value="OPUNC06G07070"/>
</dbReference>
<organism evidence="2">
    <name type="scientific">Oryza punctata</name>
    <name type="common">Red rice</name>
    <dbReference type="NCBI Taxonomy" id="4537"/>
    <lineage>
        <taxon>Eukaryota</taxon>
        <taxon>Viridiplantae</taxon>
        <taxon>Streptophyta</taxon>
        <taxon>Embryophyta</taxon>
        <taxon>Tracheophyta</taxon>
        <taxon>Spermatophyta</taxon>
        <taxon>Magnoliopsida</taxon>
        <taxon>Liliopsida</taxon>
        <taxon>Poales</taxon>
        <taxon>Poaceae</taxon>
        <taxon>BOP clade</taxon>
        <taxon>Oryzoideae</taxon>
        <taxon>Oryzeae</taxon>
        <taxon>Oryzinae</taxon>
        <taxon>Oryza</taxon>
    </lineage>
</organism>
<evidence type="ECO:0000256" key="1">
    <source>
        <dbReference type="SAM" id="MobiDB-lite"/>
    </source>
</evidence>